<keyword evidence="3" id="KW-1185">Reference proteome</keyword>
<dbReference type="SUPFAM" id="SSF50475">
    <property type="entry name" value="FMN-binding split barrel"/>
    <property type="match status" value="1"/>
</dbReference>
<accession>A0ABZ0TQY3</accession>
<evidence type="ECO:0000313" key="2">
    <source>
        <dbReference type="EMBL" id="WPU95322.1"/>
    </source>
</evidence>
<keyword evidence="2" id="KW-0560">Oxidoreductase</keyword>
<dbReference type="Gene3D" id="2.30.110.10">
    <property type="entry name" value="Electron Transport, Fmn-binding Protein, Chain A"/>
    <property type="match status" value="1"/>
</dbReference>
<reference evidence="2 3" key="1">
    <citation type="submission" date="2023-11" db="EMBL/GenBank/DDBJ databases">
        <title>Analysis of the Genomes of Mucilaginibacter gossypii cycad 4 and M. sabulilitoris SNA2: microbes with the potential for plant growth promotion.</title>
        <authorList>
            <person name="Hirsch A.M."/>
            <person name="Humm E."/>
            <person name="Rubbi M."/>
            <person name="Del Vecchio G."/>
            <person name="Ha S.M."/>
            <person name="Pellegrini M."/>
            <person name="Gunsalus R.P."/>
        </authorList>
    </citation>
    <scope>NUCLEOTIDE SEQUENCE [LARGE SCALE GENOMIC DNA]</scope>
    <source>
        <strain evidence="2 3">SNA2</strain>
    </source>
</reference>
<dbReference type="InterPro" id="IPR012349">
    <property type="entry name" value="Split_barrel_FMN-bd"/>
</dbReference>
<dbReference type="RefSeq" id="WP_321564434.1">
    <property type="nucleotide sequence ID" value="NZ_CP139558.1"/>
</dbReference>
<organism evidence="2 3">
    <name type="scientific">Mucilaginibacter sabulilitoris</name>
    <dbReference type="NCBI Taxonomy" id="1173583"/>
    <lineage>
        <taxon>Bacteria</taxon>
        <taxon>Pseudomonadati</taxon>
        <taxon>Bacteroidota</taxon>
        <taxon>Sphingobacteriia</taxon>
        <taxon>Sphingobacteriales</taxon>
        <taxon>Sphingobacteriaceae</taxon>
        <taxon>Mucilaginibacter</taxon>
    </lineage>
</organism>
<evidence type="ECO:0000259" key="1">
    <source>
        <dbReference type="Pfam" id="PF01243"/>
    </source>
</evidence>
<dbReference type="EMBL" id="CP139558">
    <property type="protein sequence ID" value="WPU95322.1"/>
    <property type="molecule type" value="Genomic_DNA"/>
</dbReference>
<evidence type="ECO:0000313" key="3">
    <source>
        <dbReference type="Proteomes" id="UP001324380"/>
    </source>
</evidence>
<dbReference type="Proteomes" id="UP001324380">
    <property type="component" value="Chromosome"/>
</dbReference>
<name>A0ABZ0TQY3_9SPHI</name>
<dbReference type="InterPro" id="IPR011576">
    <property type="entry name" value="Pyridox_Oxase_N"/>
</dbReference>
<gene>
    <name evidence="2" type="ORF">SNE25_07265</name>
</gene>
<dbReference type="Pfam" id="PF01243">
    <property type="entry name" value="PNPOx_N"/>
    <property type="match status" value="1"/>
</dbReference>
<sequence length="139" mass="15958">MGLNKQFIYNFIKKHSLAVLTTVNKDAAPEAALIGIAVTPNLEIVFDTANISRKYRNMLYNPAVALVIGWDNEITLQYEGMATELNGADDLYKNLYFDTFKDARLRAETLHGIVYFKISPHWVRYCNYNNPTMIKELTF</sequence>
<protein>
    <submittedName>
        <fullName evidence="2">Pyridoxamine 5'-phosphate oxidase family protein</fullName>
        <ecNumber evidence="2">1.-.-.-</ecNumber>
        <ecNumber evidence="2">1.4.3.5</ecNumber>
    </submittedName>
</protein>
<proteinExistence type="predicted"/>
<dbReference type="EC" id="1.4.3.5" evidence="2"/>
<feature type="domain" description="Pyridoxamine 5'-phosphate oxidase N-terminal" evidence="1">
    <location>
        <begin position="10"/>
        <end position="126"/>
    </location>
</feature>
<dbReference type="GO" id="GO:0004733">
    <property type="term" value="F:pyridoxamine phosphate oxidase activity"/>
    <property type="evidence" value="ECO:0007669"/>
    <property type="project" value="UniProtKB-EC"/>
</dbReference>
<dbReference type="EC" id="1.-.-.-" evidence="2"/>